<feature type="compositionally biased region" description="Basic and acidic residues" evidence="1">
    <location>
        <begin position="151"/>
        <end position="201"/>
    </location>
</feature>
<feature type="compositionally biased region" description="Basic and acidic residues" evidence="1">
    <location>
        <begin position="131"/>
        <end position="144"/>
    </location>
</feature>
<dbReference type="EMBL" id="JABCJJ010000008">
    <property type="protein sequence ID" value="NMR20008.1"/>
    <property type="molecule type" value="Genomic_DNA"/>
</dbReference>
<dbReference type="RefSeq" id="WP_169324389.1">
    <property type="nucleotide sequence ID" value="NZ_JABCJJ010000008.1"/>
</dbReference>
<dbReference type="AlphaFoldDB" id="A0A7Y0LZ03"/>
<keyword evidence="3" id="KW-1185">Reference proteome</keyword>
<organism evidence="2 3">
    <name type="scientific">Cellulomonas fimi</name>
    <dbReference type="NCBI Taxonomy" id="1708"/>
    <lineage>
        <taxon>Bacteria</taxon>
        <taxon>Bacillati</taxon>
        <taxon>Actinomycetota</taxon>
        <taxon>Actinomycetes</taxon>
        <taxon>Micrococcales</taxon>
        <taxon>Cellulomonadaceae</taxon>
        <taxon>Cellulomonas</taxon>
    </lineage>
</organism>
<accession>A0A7Y0LZ03</accession>
<sequence>MDLSNRLRQWAMARPRVLIVTTAGNDLLRWHVEAEVARRGWQFALSPADTDILLTIGAIGPELSAAADVLWSQIPQPRQRLAVTGEPVGERLEAALLALGTSSAYQDGDDPATVLSRGKRAEDLMTPGAHGQHDGHDMAGHADHGATGAAADKHAGHDMGGHAGHDMGGHGAAADEHAGHDMGGHAGHDMGGHDMAGHADHGATGAAADEHAGHDMGGHAGHDMGGHGAAADEHAGHDMGGHAGHDMGGHGGHDMHGGEVAGLPMAGTAPDRDGLELDELKVTLGPVLPGWPGGLVLRGSMQGDVLTRVEFSWVDDVDLVPADPAGGVDRRAGALDVLTSFLLVAGWPWAAQQARRARDDLVGIGPARVDRGARAAVVVAARVSRSRPLAWSVRGLGVRGAEVLRTPGGGAVGDVWDRVRRWCEIASGAGTSETDEELVVGLRDLAELVEGAELAAARLIVASFDVRPVPEAKVPASAARGVADA</sequence>
<name>A0A7Y0LZ03_CELFI</name>
<feature type="region of interest" description="Disordered" evidence="1">
    <location>
        <begin position="124"/>
        <end position="272"/>
    </location>
</feature>
<evidence type="ECO:0000313" key="3">
    <source>
        <dbReference type="Proteomes" id="UP000562124"/>
    </source>
</evidence>
<reference evidence="2 3" key="1">
    <citation type="submission" date="2020-04" db="EMBL/GenBank/DDBJ databases">
        <title>Sequencing and Assembly of C. fimi.</title>
        <authorList>
            <person name="Ramsey A.R."/>
        </authorList>
    </citation>
    <scope>NUCLEOTIDE SEQUENCE [LARGE SCALE GENOMIC DNA]</scope>
    <source>
        <strain evidence="2 3">SB</strain>
    </source>
</reference>
<comment type="caution">
    <text evidence="2">The sequence shown here is derived from an EMBL/GenBank/DDBJ whole genome shotgun (WGS) entry which is preliminary data.</text>
</comment>
<evidence type="ECO:0000256" key="1">
    <source>
        <dbReference type="SAM" id="MobiDB-lite"/>
    </source>
</evidence>
<dbReference type="Proteomes" id="UP000562124">
    <property type="component" value="Unassembled WGS sequence"/>
</dbReference>
<gene>
    <name evidence="2" type="ORF">HIR71_07185</name>
</gene>
<evidence type="ECO:0000313" key="2">
    <source>
        <dbReference type="EMBL" id="NMR20008.1"/>
    </source>
</evidence>
<protein>
    <submittedName>
        <fullName evidence="2">Uncharacterized protein</fullName>
    </submittedName>
</protein>
<proteinExistence type="predicted"/>
<feature type="compositionally biased region" description="Basic and acidic residues" evidence="1">
    <location>
        <begin position="208"/>
        <end position="257"/>
    </location>
</feature>